<evidence type="ECO:0000313" key="2">
    <source>
        <dbReference type="Proteomes" id="UP000612585"/>
    </source>
</evidence>
<comment type="caution">
    <text evidence="1">The sequence shown here is derived from an EMBL/GenBank/DDBJ whole genome shotgun (WGS) entry which is preliminary data.</text>
</comment>
<keyword evidence="2" id="KW-1185">Reference proteome</keyword>
<organism evidence="1 2">
    <name type="scientific">Virgisporangium aurantiacum</name>
    <dbReference type="NCBI Taxonomy" id="175570"/>
    <lineage>
        <taxon>Bacteria</taxon>
        <taxon>Bacillati</taxon>
        <taxon>Actinomycetota</taxon>
        <taxon>Actinomycetes</taxon>
        <taxon>Micromonosporales</taxon>
        <taxon>Micromonosporaceae</taxon>
        <taxon>Virgisporangium</taxon>
    </lineage>
</organism>
<dbReference type="RefSeq" id="WP_203993713.1">
    <property type="nucleotide sequence ID" value="NZ_BOPG01000023.1"/>
</dbReference>
<dbReference type="InterPro" id="IPR023895">
    <property type="entry name" value="Thiopep_bacteriocin_prcur"/>
</dbReference>
<dbReference type="Proteomes" id="UP000612585">
    <property type="component" value="Unassembled WGS sequence"/>
</dbReference>
<dbReference type="NCBIfam" id="TIGR03892">
    <property type="entry name" value="thiopep_precurs"/>
    <property type="match status" value="1"/>
</dbReference>
<dbReference type="NCBIfam" id="NF033400">
    <property type="entry name" value="thiazolyl_B"/>
    <property type="match status" value="1"/>
</dbReference>
<proteinExistence type="predicted"/>
<evidence type="ECO:0008006" key="3">
    <source>
        <dbReference type="Google" id="ProtNLM"/>
    </source>
</evidence>
<evidence type="ECO:0000313" key="1">
    <source>
        <dbReference type="EMBL" id="GIJ56044.1"/>
    </source>
</evidence>
<sequence>MGDVKNLATLAKELQELESETFELHDYAEDIEMLIGACSCSSTSSTTSSTCA</sequence>
<dbReference type="Pfam" id="PF19409">
    <property type="entry name" value="Thiopep_pre"/>
    <property type="match status" value="1"/>
</dbReference>
<gene>
    <name evidence="1" type="ORF">Vau01_035600</name>
</gene>
<dbReference type="AlphaFoldDB" id="A0A8J3Z1T9"/>
<accession>A0A8J3Z1T9</accession>
<reference evidence="1" key="1">
    <citation type="submission" date="2021-01" db="EMBL/GenBank/DDBJ databases">
        <title>Whole genome shotgun sequence of Virgisporangium aurantiacum NBRC 16421.</title>
        <authorList>
            <person name="Komaki H."/>
            <person name="Tamura T."/>
        </authorList>
    </citation>
    <scope>NUCLEOTIDE SEQUENCE</scope>
    <source>
        <strain evidence="1">NBRC 16421</strain>
    </source>
</reference>
<protein>
    <recommendedName>
        <fullName evidence="3">Thiazolylpeptide-type bacteriocin</fullName>
    </recommendedName>
</protein>
<dbReference type="EMBL" id="BOPG01000023">
    <property type="protein sequence ID" value="GIJ56044.1"/>
    <property type="molecule type" value="Genomic_DNA"/>
</dbReference>
<name>A0A8J3Z1T9_9ACTN</name>